<evidence type="ECO:0000313" key="1">
    <source>
        <dbReference type="EMBL" id="CAH2226520.1"/>
    </source>
</evidence>
<name>A0A8S4QX78_9NEOP</name>
<dbReference type="OrthoDB" id="7315582at2759"/>
<sequence>MRKNSNAILTGPWQVEEESNNNTCWRYAVAYECGALCVGRATVAACDANARLSHGASDRHRVQFSDRRCWGLPALSWPRLCESLETDSVIGPRAEGGAWLEEQAYVQCSLLATVVGHCDVHAARLLHHRALREALG</sequence>
<dbReference type="AlphaFoldDB" id="A0A8S4QX78"/>
<gene>
    <name evidence="1" type="primary">jg10817</name>
    <name evidence="1" type="ORF">PAEG_LOCUS7223</name>
</gene>
<keyword evidence="2" id="KW-1185">Reference proteome</keyword>
<protein>
    <submittedName>
        <fullName evidence="1">Jg10817 protein</fullName>
    </submittedName>
</protein>
<evidence type="ECO:0000313" key="2">
    <source>
        <dbReference type="Proteomes" id="UP000838756"/>
    </source>
</evidence>
<comment type="caution">
    <text evidence="1">The sequence shown here is derived from an EMBL/GenBank/DDBJ whole genome shotgun (WGS) entry which is preliminary data.</text>
</comment>
<dbReference type="EMBL" id="CAKXAJ010021497">
    <property type="protein sequence ID" value="CAH2226520.1"/>
    <property type="molecule type" value="Genomic_DNA"/>
</dbReference>
<accession>A0A8S4QX78</accession>
<dbReference type="Proteomes" id="UP000838756">
    <property type="component" value="Unassembled WGS sequence"/>
</dbReference>
<reference evidence="1" key="1">
    <citation type="submission" date="2022-03" db="EMBL/GenBank/DDBJ databases">
        <authorList>
            <person name="Lindestad O."/>
        </authorList>
    </citation>
    <scope>NUCLEOTIDE SEQUENCE</scope>
</reference>
<organism evidence="1 2">
    <name type="scientific">Pararge aegeria aegeria</name>
    <dbReference type="NCBI Taxonomy" id="348720"/>
    <lineage>
        <taxon>Eukaryota</taxon>
        <taxon>Metazoa</taxon>
        <taxon>Ecdysozoa</taxon>
        <taxon>Arthropoda</taxon>
        <taxon>Hexapoda</taxon>
        <taxon>Insecta</taxon>
        <taxon>Pterygota</taxon>
        <taxon>Neoptera</taxon>
        <taxon>Endopterygota</taxon>
        <taxon>Lepidoptera</taxon>
        <taxon>Glossata</taxon>
        <taxon>Ditrysia</taxon>
        <taxon>Papilionoidea</taxon>
        <taxon>Nymphalidae</taxon>
        <taxon>Satyrinae</taxon>
        <taxon>Satyrini</taxon>
        <taxon>Parargina</taxon>
        <taxon>Pararge</taxon>
    </lineage>
</organism>
<proteinExistence type="predicted"/>